<feature type="domain" description="UPAR/Ly6" evidence="4">
    <location>
        <begin position="119"/>
        <end position="186"/>
    </location>
</feature>
<dbReference type="InterPro" id="IPR016054">
    <property type="entry name" value="LY6_UPA_recep-like"/>
</dbReference>
<name>A0A140IHH2_CYNPY</name>
<feature type="domain" description="UPAR/Ly6" evidence="4">
    <location>
        <begin position="21"/>
        <end position="105"/>
    </location>
</feature>
<dbReference type="AlphaFoldDB" id="A0A140IHH2"/>
<evidence type="ECO:0000256" key="1">
    <source>
        <dbReference type="ARBA" id="ARBA00004613"/>
    </source>
</evidence>
<comment type="subcellular location">
    <subcellularLocation>
        <location evidence="1">Secreted</location>
    </subcellularLocation>
</comment>
<keyword evidence="2" id="KW-0964">Secreted</keyword>
<evidence type="ECO:0000256" key="2">
    <source>
        <dbReference type="ARBA" id="ARBA00022525"/>
    </source>
</evidence>
<dbReference type="PANTHER" id="PTHR20914">
    <property type="entry name" value="LY6/PLAUR DOMAIN-CONTAINING PROTEIN 8"/>
    <property type="match status" value="1"/>
</dbReference>
<evidence type="ECO:0000259" key="4">
    <source>
        <dbReference type="Pfam" id="PF00021"/>
    </source>
</evidence>
<evidence type="ECO:0000313" key="5">
    <source>
        <dbReference type="EMBL" id="AMO51456.1"/>
    </source>
</evidence>
<dbReference type="PANTHER" id="PTHR20914:SF9">
    <property type="entry name" value="COILED, ISOFORM A"/>
    <property type="match status" value="1"/>
</dbReference>
<dbReference type="SUPFAM" id="SSF57302">
    <property type="entry name" value="Snake toxin-like"/>
    <property type="match status" value="2"/>
</dbReference>
<keyword evidence="3" id="KW-0732">Signal</keyword>
<proteinExistence type="evidence at transcript level"/>
<dbReference type="Gene3D" id="2.10.60.10">
    <property type="entry name" value="CD59"/>
    <property type="match status" value="2"/>
</dbReference>
<feature type="signal peptide" evidence="3">
    <location>
        <begin position="1"/>
        <end position="20"/>
    </location>
</feature>
<accession>A0A140IHH2</accession>
<dbReference type="GO" id="GO:0005576">
    <property type="term" value="C:extracellular region"/>
    <property type="evidence" value="ECO:0007669"/>
    <property type="project" value="UniProtKB-SubCell"/>
</dbReference>
<protein>
    <submittedName>
        <fullName evidence="5">Sodefrin-like factor</fullName>
    </submittedName>
</protein>
<dbReference type="InterPro" id="IPR050918">
    <property type="entry name" value="CNF-like_PLA2_Inhibitor"/>
</dbReference>
<dbReference type="InterPro" id="IPR045860">
    <property type="entry name" value="Snake_toxin-like_sf"/>
</dbReference>
<dbReference type="Pfam" id="PF00021">
    <property type="entry name" value="UPAR_LY6"/>
    <property type="match status" value="2"/>
</dbReference>
<dbReference type="EMBL" id="KU213639">
    <property type="protein sequence ID" value="AMO51456.1"/>
    <property type="molecule type" value="mRNA"/>
</dbReference>
<evidence type="ECO:0000256" key="3">
    <source>
        <dbReference type="SAM" id="SignalP"/>
    </source>
</evidence>
<organism evidence="5">
    <name type="scientific">Cynops pyrrhogaster</name>
    <name type="common">Japanese fire-bellied newt</name>
    <name type="synonym">Molge pyrrhogaster</name>
    <dbReference type="NCBI Taxonomy" id="8330"/>
    <lineage>
        <taxon>Eukaryota</taxon>
        <taxon>Metazoa</taxon>
        <taxon>Chordata</taxon>
        <taxon>Craniata</taxon>
        <taxon>Vertebrata</taxon>
        <taxon>Euteleostomi</taxon>
        <taxon>Amphibia</taxon>
        <taxon>Batrachia</taxon>
        <taxon>Caudata</taxon>
        <taxon>Salamandroidea</taxon>
        <taxon>Salamandridae</taxon>
        <taxon>Pleurodelinae</taxon>
        <taxon>Cynops</taxon>
    </lineage>
</organism>
<feature type="chain" id="PRO_5007302633" evidence="3">
    <location>
        <begin position="21"/>
        <end position="205"/>
    </location>
</feature>
<reference evidence="5" key="1">
    <citation type="journal article" date="2016" name="Sci. Rep.">
        <title>Beyond sodefrin: evidence for a multi-component pheromone system in the model newt Cynops pyrrhogaster (Salamandridae).</title>
        <authorList>
            <person name="Van Bocxlaer I."/>
            <person name="Maex M."/>
            <person name="Treer D."/>
            <person name="Janssenswillen S."/>
            <person name="Janssens R."/>
            <person name="Vandebergh W."/>
            <person name="Proost P."/>
            <person name="Bossuyt F."/>
        </authorList>
    </citation>
    <scope>NUCLEOTIDE SEQUENCE</scope>
</reference>
<sequence>MRTLLTAAVLLCTFIAGVNCLLCEKCFSVGTTTCSGIYRLCPADVTRCVQGLENTTIGNKTYLAAFKDCGTSSIRTTCGKSLSFRTSMLMVQISRTCCNSDYCNGGDIQAPVVDESPNGYKCTDCFNDQSADACTTKKEILCTGQEKECLALSGTVTIPGEAANEYSVSGCITKNFCGKGGFRFHGLQLLYDDHMMIKCSPAIKV</sequence>